<evidence type="ECO:0000313" key="3">
    <source>
        <dbReference type="Proteomes" id="UP000245629"/>
    </source>
</evidence>
<dbReference type="KEGG" id="azz:DEW08_12435"/>
<organism evidence="2 3">
    <name type="scientific">Azospirillum thermophilum</name>
    <dbReference type="NCBI Taxonomy" id="2202148"/>
    <lineage>
        <taxon>Bacteria</taxon>
        <taxon>Pseudomonadati</taxon>
        <taxon>Pseudomonadota</taxon>
        <taxon>Alphaproteobacteria</taxon>
        <taxon>Rhodospirillales</taxon>
        <taxon>Azospirillaceae</taxon>
        <taxon>Azospirillum</taxon>
    </lineage>
</organism>
<gene>
    <name evidence="2" type="ORF">DEW08_12435</name>
</gene>
<dbReference type="Proteomes" id="UP000245629">
    <property type="component" value="Chromosome 2"/>
</dbReference>
<evidence type="ECO:0000256" key="1">
    <source>
        <dbReference type="ARBA" id="ARBA00022448"/>
    </source>
</evidence>
<sequence>MSVKIPGRIVPDPNAHGDVEASLTGRIEAPKGGLPVLGEEVKQGQILGYVSPAVGVVDRTQVRREVARLTTEIRQTAESVELLKQFWFVPFRDGKVIQAEMKLEGLRRERAALLPMLQTQEVLRASTDGVVSVSNAINGRIVQPGEKIFEIVNPKRLWVEAVAADPHLAAVAAEVEEAVATTPDGQALDVSFVGSGLSLQQQAVPLMFRVEDPAEGLRVGRPVTVSIRSKQKSRPGIAVPRDAVVTGSNGLEQVWEHVAPEVFVPAP</sequence>
<dbReference type="GO" id="GO:0060003">
    <property type="term" value="P:copper ion export"/>
    <property type="evidence" value="ECO:0007669"/>
    <property type="project" value="TreeGrafter"/>
</dbReference>
<dbReference type="OrthoDB" id="7297681at2"/>
<keyword evidence="1" id="KW-0813">Transport</keyword>
<dbReference type="GO" id="GO:0015679">
    <property type="term" value="P:plasma membrane copper ion transport"/>
    <property type="evidence" value="ECO:0007669"/>
    <property type="project" value="TreeGrafter"/>
</dbReference>
<protein>
    <submittedName>
        <fullName evidence="2">Uncharacterized protein</fullName>
    </submittedName>
</protein>
<dbReference type="PANTHER" id="PTHR30097">
    <property type="entry name" value="CATION EFFLUX SYSTEM PROTEIN CUSB"/>
    <property type="match status" value="1"/>
</dbReference>
<dbReference type="InterPro" id="IPR051909">
    <property type="entry name" value="MFP_Cation_Efflux"/>
</dbReference>
<reference evidence="3" key="1">
    <citation type="submission" date="2018-05" db="EMBL/GenBank/DDBJ databases">
        <title>Azospirillum thermophila sp. nov., a novel isolated from hot spring.</title>
        <authorList>
            <person name="Zhao Z."/>
        </authorList>
    </citation>
    <scope>NUCLEOTIDE SEQUENCE [LARGE SCALE GENOMIC DNA]</scope>
    <source>
        <strain evidence="3">CFH 70021</strain>
    </source>
</reference>
<accession>A0A2S2CR50</accession>
<dbReference type="EMBL" id="CP029353">
    <property type="protein sequence ID" value="AWK86929.1"/>
    <property type="molecule type" value="Genomic_DNA"/>
</dbReference>
<name>A0A2S2CR50_9PROT</name>
<dbReference type="PANTHER" id="PTHR30097:SF4">
    <property type="entry name" value="SLR6042 PROTEIN"/>
    <property type="match status" value="1"/>
</dbReference>
<proteinExistence type="predicted"/>
<dbReference type="GO" id="GO:0030313">
    <property type="term" value="C:cell envelope"/>
    <property type="evidence" value="ECO:0007669"/>
    <property type="project" value="TreeGrafter"/>
</dbReference>
<dbReference type="AlphaFoldDB" id="A0A2S2CR50"/>
<keyword evidence="3" id="KW-1185">Reference proteome</keyword>
<evidence type="ECO:0000313" key="2">
    <source>
        <dbReference type="EMBL" id="AWK86929.1"/>
    </source>
</evidence>